<keyword evidence="7" id="KW-1185">Reference proteome</keyword>
<organism evidence="6 7">
    <name type="scientific">Kineobactrum salinum</name>
    <dbReference type="NCBI Taxonomy" id="2708301"/>
    <lineage>
        <taxon>Bacteria</taxon>
        <taxon>Pseudomonadati</taxon>
        <taxon>Pseudomonadota</taxon>
        <taxon>Gammaproteobacteria</taxon>
        <taxon>Cellvibrionales</taxon>
        <taxon>Halieaceae</taxon>
        <taxon>Kineobactrum</taxon>
    </lineage>
</organism>
<dbReference type="GO" id="GO:0070733">
    <property type="term" value="F:AMPylase activity"/>
    <property type="evidence" value="ECO:0007669"/>
    <property type="project" value="UniProtKB-UniRule"/>
</dbReference>
<dbReference type="RefSeq" id="WP_163495310.1">
    <property type="nucleotide sequence ID" value="NZ_CP048711.1"/>
</dbReference>
<evidence type="ECO:0000256" key="3">
    <source>
        <dbReference type="PIRSR" id="PIRSR640198-1"/>
    </source>
</evidence>
<feature type="binding site" evidence="2">
    <location>
        <position position="210"/>
    </location>
    <ligand>
        <name>ATP</name>
        <dbReference type="ChEBI" id="CHEBI:30616"/>
    </ligand>
</feature>
<dbReference type="InterPro" id="IPR025758">
    <property type="entry name" value="Fic/DOC_N"/>
</dbReference>
<dbReference type="SUPFAM" id="SSF140931">
    <property type="entry name" value="Fic-like"/>
    <property type="match status" value="1"/>
</dbReference>
<keyword evidence="1 2" id="KW-0547">Nucleotide-binding</keyword>
<protein>
    <recommendedName>
        <fullName evidence="1">Protein adenylyltransferase</fullName>
        <ecNumber evidence="1">2.7.7.108</ecNumber>
    </recommendedName>
    <alternativeName>
        <fullName evidence="1">AMPylator</fullName>
    </alternativeName>
</protein>
<keyword evidence="1 2" id="KW-0067">ATP-binding</keyword>
<evidence type="ECO:0000256" key="4">
    <source>
        <dbReference type="PIRSR" id="PIRSR640198-2"/>
    </source>
</evidence>
<dbReference type="PANTHER" id="PTHR13504:SF38">
    <property type="entry name" value="FIDO DOMAIN-CONTAINING PROTEIN"/>
    <property type="match status" value="1"/>
</dbReference>
<gene>
    <name evidence="6" type="ORF">G3T16_11010</name>
</gene>
<dbReference type="PROSITE" id="PS51459">
    <property type="entry name" value="FIDO"/>
    <property type="match status" value="1"/>
</dbReference>
<comment type="subunit">
    <text evidence="1">Homodimer.</text>
</comment>
<evidence type="ECO:0000256" key="1">
    <source>
        <dbReference type="PIRNR" id="PIRNR038925"/>
    </source>
</evidence>
<dbReference type="KEGG" id="kim:G3T16_11010"/>
<dbReference type="InterPro" id="IPR040198">
    <property type="entry name" value="Fido_containing"/>
</dbReference>
<sequence length="380" mass="43822">MNIADFKAGRYENRYEYKAFLPEPVSHEWIISDPELTDLLGRADRALGELNAFSQLIPDIDFFIRMHVAKEATQSSRIEGTQTNIEDAFKDADDLKPEERDDWTEVQNYIRAINFAIASLATLPLSTRLLRQTHAELMQGARGEHKQPGEFRISQNWIGVSLKNAAFVPPHHDHLPELMSDLEKFLHVQDFFVHPLIRIAIAHYQFETIHPFLDGNGRLGRLMISLYLASEGLLHKPALYLSDYFERNKTAYVDHLMAVRHGDHLREWLVFFLFGIEETARASASVFRAVIDLKQRIERDVLPRFSARRQDSAHHLMRHLYAQPVVDVKWATDIIGASTNTAASLIADMVSFEVLVEVTGQRRNRLFVFKDYLNLFRSQP</sequence>
<dbReference type="GO" id="GO:0000287">
    <property type="term" value="F:magnesium ion binding"/>
    <property type="evidence" value="ECO:0007669"/>
    <property type="project" value="UniProtKB-UniRule"/>
</dbReference>
<comment type="function">
    <text evidence="1">Adenylyltransferase that mediates the addition of adenosine 5'-monophosphate (AMP) to specific residues of target proteins.</text>
</comment>
<feature type="binding site" evidence="4">
    <location>
        <begin position="214"/>
        <end position="221"/>
    </location>
    <ligand>
        <name>ATP</name>
        <dbReference type="ChEBI" id="CHEBI:30616"/>
    </ligand>
</feature>
<dbReference type="Proteomes" id="UP000477680">
    <property type="component" value="Chromosome"/>
</dbReference>
<dbReference type="InterPro" id="IPR026287">
    <property type="entry name" value="SoFic-like"/>
</dbReference>
<dbReference type="GO" id="GO:0005524">
    <property type="term" value="F:ATP binding"/>
    <property type="evidence" value="ECO:0007669"/>
    <property type="project" value="UniProtKB-UniRule"/>
</dbReference>
<name>A0A6C0U354_9GAMM</name>
<dbReference type="Gene3D" id="1.10.3290.10">
    <property type="entry name" value="Fido-like domain"/>
    <property type="match status" value="1"/>
</dbReference>
<dbReference type="InterPro" id="IPR036597">
    <property type="entry name" value="Fido-like_dom_sf"/>
</dbReference>
<dbReference type="PIRSF" id="PIRSF038925">
    <property type="entry name" value="AMP-prot_trans"/>
    <property type="match status" value="1"/>
</dbReference>
<dbReference type="Pfam" id="PF02661">
    <property type="entry name" value="Fic"/>
    <property type="match status" value="1"/>
</dbReference>
<dbReference type="GO" id="GO:0042803">
    <property type="term" value="F:protein homodimerization activity"/>
    <property type="evidence" value="ECO:0007669"/>
    <property type="project" value="UniProtKB-UniRule"/>
</dbReference>
<evidence type="ECO:0000313" key="7">
    <source>
        <dbReference type="Proteomes" id="UP000477680"/>
    </source>
</evidence>
<dbReference type="Pfam" id="PF13784">
    <property type="entry name" value="Fic_N"/>
    <property type="match status" value="1"/>
</dbReference>
<feature type="binding site" evidence="2">
    <location>
        <position position="79"/>
    </location>
    <ligand>
        <name>ATP</name>
        <dbReference type="ChEBI" id="CHEBI:30616"/>
    </ligand>
</feature>
<dbReference type="EC" id="2.7.7.108" evidence="1"/>
<feature type="domain" description="Fido" evidence="5">
    <location>
        <begin position="125"/>
        <end position="274"/>
    </location>
</feature>
<evidence type="ECO:0000256" key="2">
    <source>
        <dbReference type="PIRSR" id="PIRSR038925-1"/>
    </source>
</evidence>
<keyword evidence="1" id="KW-0808">Transferase</keyword>
<keyword evidence="1" id="KW-0548">Nucleotidyltransferase</keyword>
<accession>A0A6C0U354</accession>
<feature type="binding site" evidence="2">
    <location>
        <begin position="215"/>
        <end position="221"/>
    </location>
    <ligand>
        <name>ATP</name>
        <dbReference type="ChEBI" id="CHEBI:30616"/>
    </ligand>
</feature>
<dbReference type="InterPro" id="IPR003812">
    <property type="entry name" value="Fido"/>
</dbReference>
<evidence type="ECO:0000313" key="6">
    <source>
        <dbReference type="EMBL" id="QIB65869.1"/>
    </source>
</evidence>
<proteinExistence type="predicted"/>
<comment type="catalytic activity">
    <reaction evidence="1">
        <text>L-threonyl-[protein] + ATP = 3-O-(5'-adenylyl)-L-threonyl-[protein] + diphosphate</text>
        <dbReference type="Rhea" id="RHEA:54292"/>
        <dbReference type="Rhea" id="RHEA-COMP:11060"/>
        <dbReference type="Rhea" id="RHEA-COMP:13847"/>
        <dbReference type="ChEBI" id="CHEBI:30013"/>
        <dbReference type="ChEBI" id="CHEBI:30616"/>
        <dbReference type="ChEBI" id="CHEBI:33019"/>
        <dbReference type="ChEBI" id="CHEBI:138113"/>
        <dbReference type="EC" id="2.7.7.108"/>
    </reaction>
</comment>
<dbReference type="AlphaFoldDB" id="A0A6C0U354"/>
<feature type="binding site" evidence="2">
    <location>
        <position position="252"/>
    </location>
    <ligand>
        <name>ATP</name>
        <dbReference type="ChEBI" id="CHEBI:30616"/>
    </ligand>
</feature>
<evidence type="ECO:0000259" key="5">
    <source>
        <dbReference type="PROSITE" id="PS51459"/>
    </source>
</evidence>
<dbReference type="PANTHER" id="PTHR13504">
    <property type="entry name" value="FIDO DOMAIN-CONTAINING PROTEIN DDB_G0283145"/>
    <property type="match status" value="1"/>
</dbReference>
<comment type="catalytic activity">
    <reaction evidence="1">
        <text>L-tyrosyl-[protein] + ATP = O-(5'-adenylyl)-L-tyrosyl-[protein] + diphosphate</text>
        <dbReference type="Rhea" id="RHEA:54288"/>
        <dbReference type="Rhea" id="RHEA-COMP:10136"/>
        <dbReference type="Rhea" id="RHEA-COMP:13846"/>
        <dbReference type="ChEBI" id="CHEBI:30616"/>
        <dbReference type="ChEBI" id="CHEBI:33019"/>
        <dbReference type="ChEBI" id="CHEBI:46858"/>
        <dbReference type="ChEBI" id="CHEBI:83624"/>
        <dbReference type="EC" id="2.7.7.108"/>
    </reaction>
</comment>
<reference evidence="6 7" key="1">
    <citation type="submission" date="2020-02" db="EMBL/GenBank/DDBJ databases">
        <title>Genome sequencing for Kineobactrum sp. M2.</title>
        <authorList>
            <person name="Park S.-J."/>
        </authorList>
    </citation>
    <scope>NUCLEOTIDE SEQUENCE [LARGE SCALE GENOMIC DNA]</scope>
    <source>
        <strain evidence="6 7">M2</strain>
    </source>
</reference>
<feature type="active site" evidence="3">
    <location>
        <position position="210"/>
    </location>
</feature>
<dbReference type="EMBL" id="CP048711">
    <property type="protein sequence ID" value="QIB65869.1"/>
    <property type="molecule type" value="Genomic_DNA"/>
</dbReference>